<keyword evidence="1" id="KW-1133">Transmembrane helix</keyword>
<dbReference type="RefSeq" id="WP_091827391.1">
    <property type="nucleotide sequence ID" value="NZ_FNRJ01000014.1"/>
</dbReference>
<evidence type="ECO:0000313" key="3">
    <source>
        <dbReference type="Proteomes" id="UP000242469"/>
    </source>
</evidence>
<feature type="transmembrane region" description="Helical" evidence="1">
    <location>
        <begin position="662"/>
        <end position="680"/>
    </location>
</feature>
<protein>
    <submittedName>
        <fullName evidence="2">Predicted exporter</fullName>
    </submittedName>
</protein>
<dbReference type="GO" id="GO:0005886">
    <property type="term" value="C:plasma membrane"/>
    <property type="evidence" value="ECO:0007669"/>
    <property type="project" value="TreeGrafter"/>
</dbReference>
<dbReference type="STRING" id="1122198.SAMN02745729_11435"/>
<dbReference type="SUPFAM" id="SSF82866">
    <property type="entry name" value="Multidrug efflux transporter AcrB transmembrane domain"/>
    <property type="match status" value="2"/>
</dbReference>
<dbReference type="InterPro" id="IPR050545">
    <property type="entry name" value="Mycobact_MmpL"/>
</dbReference>
<dbReference type="AlphaFoldDB" id="A0A1H4G5N1"/>
<feature type="transmembrane region" description="Helical" evidence="1">
    <location>
        <begin position="275"/>
        <end position="296"/>
    </location>
</feature>
<keyword evidence="1" id="KW-0472">Membrane</keyword>
<feature type="transmembrane region" description="Helical" evidence="1">
    <location>
        <begin position="337"/>
        <end position="360"/>
    </location>
</feature>
<feature type="transmembrane region" description="Helical" evidence="1">
    <location>
        <begin position="636"/>
        <end position="655"/>
    </location>
</feature>
<sequence>MITSRAGSKVAAWGWLLVVLALGFGALRQGTVIDTSLMALLPASEQQPFIQKATEKQAAAYADKLLLVISAEDEALARAGVRLAVERLKALDTQTRLTWQAPESDAELAELHPYRFTLLRDETRKRLSTDNGSVQFQLALQRLLNPISGFANEPLQDPFGLYTDLMVSLQSDLPIRFDSGLLRLSASDKPAYLLSLQLLEDPFSLSVQHAVTSVLDPLILELERQGISLQRSGLLLHAAAGADQARSEMSTIGLGSVLGIILLITFVFRSALPLALVLLPVATGALVAMAATQLLFGRIHMITVAFGAGLVGVAVDYALHFLCEARVLPSHEIARKLFAGLLLGLISSVLAYAGLALAPFPGLRQMALFCAVGLIAAWLTVLLWLPVLNRQKATGPLSAAVWLDRWRKACPQISQSPWLAGLLLILGLGSTVVIWQGSASDDVTLLQTSPPALLQEDRSVQSLLGNGSSAAFLLVTGSDLEQVLQTEERIHPALISLQNKSSLQGFKALSQVLPSQQRQMQNARQVRALYAAQWPRLADLLKLSPQQRVTALENMQRATAAVLTPEEWRQQRLSGAWSQHIISDDTDVATVIQLQGDVSSSLKQALTALTEQEPGVYFVDRMSDMTDLLAGYRTEITYWLLLAYGCVILMLVLRYRQHCWRILLPPLLASLITFAGFLLLNGGYNLFNLIALMLVLGIGLDMGIFLNETGDSDHTWLAVSLSALSSLLAFGLLTLSQTPVLYHFGVIILPGLLLTWLLAPLMRNPSTGEIVNGRVTGTL</sequence>
<dbReference type="Proteomes" id="UP000242469">
    <property type="component" value="Unassembled WGS sequence"/>
</dbReference>
<reference evidence="3" key="1">
    <citation type="submission" date="2016-10" db="EMBL/GenBank/DDBJ databases">
        <authorList>
            <person name="Varghese N."/>
            <person name="Submissions S."/>
        </authorList>
    </citation>
    <scope>NUCLEOTIDE SEQUENCE [LARGE SCALE GENOMIC DNA]</scope>
    <source>
        <strain evidence="3">DSM 11526</strain>
    </source>
</reference>
<feature type="transmembrane region" description="Helical" evidence="1">
    <location>
        <begin position="417"/>
        <end position="435"/>
    </location>
</feature>
<evidence type="ECO:0000256" key="1">
    <source>
        <dbReference type="SAM" id="Phobius"/>
    </source>
</evidence>
<dbReference type="EMBL" id="FNRJ01000014">
    <property type="protein sequence ID" value="SEB04591.1"/>
    <property type="molecule type" value="Genomic_DNA"/>
</dbReference>
<feature type="transmembrane region" description="Helical" evidence="1">
    <location>
        <begin position="716"/>
        <end position="735"/>
    </location>
</feature>
<gene>
    <name evidence="2" type="ORF">SAMN02745729_11435</name>
</gene>
<accession>A0A1H4G5N1</accession>
<organism evidence="2 3">
    <name type="scientific">Marinobacterium iners DSM 11526</name>
    <dbReference type="NCBI Taxonomy" id="1122198"/>
    <lineage>
        <taxon>Bacteria</taxon>
        <taxon>Pseudomonadati</taxon>
        <taxon>Pseudomonadota</taxon>
        <taxon>Gammaproteobacteria</taxon>
        <taxon>Oceanospirillales</taxon>
        <taxon>Oceanospirillaceae</taxon>
        <taxon>Marinobacterium</taxon>
    </lineage>
</organism>
<evidence type="ECO:0000313" key="2">
    <source>
        <dbReference type="EMBL" id="SEB04591.1"/>
    </source>
</evidence>
<feature type="transmembrane region" description="Helical" evidence="1">
    <location>
        <begin position="302"/>
        <end position="325"/>
    </location>
</feature>
<dbReference type="OrthoDB" id="9780358at2"/>
<dbReference type="Gene3D" id="1.20.1640.10">
    <property type="entry name" value="Multidrug efflux transporter AcrB transmembrane domain"/>
    <property type="match status" value="2"/>
</dbReference>
<feature type="transmembrane region" description="Helical" evidence="1">
    <location>
        <begin position="741"/>
        <end position="759"/>
    </location>
</feature>
<feature type="transmembrane region" description="Helical" evidence="1">
    <location>
        <begin position="686"/>
        <end position="704"/>
    </location>
</feature>
<keyword evidence="1" id="KW-0812">Transmembrane</keyword>
<keyword evidence="3" id="KW-1185">Reference proteome</keyword>
<dbReference type="PANTHER" id="PTHR33406">
    <property type="entry name" value="MEMBRANE PROTEIN MJ1562-RELATED"/>
    <property type="match status" value="1"/>
</dbReference>
<proteinExistence type="predicted"/>
<dbReference type="PANTHER" id="PTHR33406:SF13">
    <property type="entry name" value="MEMBRANE PROTEIN YDFJ"/>
    <property type="match status" value="1"/>
</dbReference>
<name>A0A1H4G5N1_9GAMM</name>
<feature type="transmembrane region" description="Helical" evidence="1">
    <location>
        <begin position="366"/>
        <end position="385"/>
    </location>
</feature>
<feature type="transmembrane region" description="Helical" evidence="1">
    <location>
        <begin position="249"/>
        <end position="268"/>
    </location>
</feature>